<proteinExistence type="predicted"/>
<dbReference type="AlphaFoldDB" id="A0A133VAL9"/>
<feature type="transmembrane region" description="Helical" evidence="1">
    <location>
        <begin position="46"/>
        <end position="65"/>
    </location>
</feature>
<evidence type="ECO:0000256" key="1">
    <source>
        <dbReference type="SAM" id="Phobius"/>
    </source>
</evidence>
<keyword evidence="3" id="KW-1185">Reference proteome</keyword>
<keyword evidence="1" id="KW-1133">Transmembrane helix</keyword>
<evidence type="ECO:0000313" key="3">
    <source>
        <dbReference type="Proteomes" id="UP000070076"/>
    </source>
</evidence>
<dbReference type="EMBL" id="LHYB01000069">
    <property type="protein sequence ID" value="KXB03447.1"/>
    <property type="molecule type" value="Genomic_DNA"/>
</dbReference>
<keyword evidence="1" id="KW-0812">Transmembrane</keyword>
<dbReference type="Proteomes" id="UP000070076">
    <property type="component" value="Unassembled WGS sequence"/>
</dbReference>
<comment type="caution">
    <text evidence="2">The sequence shown here is derived from an EMBL/GenBank/DDBJ whole genome shotgun (WGS) entry which is preliminary data.</text>
</comment>
<name>A0A133VAL9_9EURY</name>
<accession>A0A133VAL9</accession>
<evidence type="ECO:0008006" key="4">
    <source>
        <dbReference type="Google" id="ProtNLM"/>
    </source>
</evidence>
<organism evidence="2 3">
    <name type="scientific">candidate division MSBL1 archaeon SCGC-AAA261O19</name>
    <dbReference type="NCBI Taxonomy" id="1698277"/>
    <lineage>
        <taxon>Archaea</taxon>
        <taxon>Methanobacteriati</taxon>
        <taxon>Methanobacteriota</taxon>
        <taxon>candidate division MSBL1</taxon>
    </lineage>
</organism>
<gene>
    <name evidence="2" type="ORF">AKJ48_03870</name>
</gene>
<reference evidence="2 3" key="1">
    <citation type="journal article" date="2016" name="Sci. Rep.">
        <title>Metabolic traits of an uncultured archaeal lineage -MSBL1- from brine pools of the Red Sea.</title>
        <authorList>
            <person name="Mwirichia R."/>
            <person name="Alam I."/>
            <person name="Rashid M."/>
            <person name="Vinu M."/>
            <person name="Ba-Alawi W."/>
            <person name="Anthony Kamau A."/>
            <person name="Kamanda Ngugi D."/>
            <person name="Goker M."/>
            <person name="Klenk H.P."/>
            <person name="Bajic V."/>
            <person name="Stingl U."/>
        </authorList>
    </citation>
    <scope>NUCLEOTIDE SEQUENCE [LARGE SCALE GENOMIC DNA]</scope>
    <source>
        <strain evidence="2">SCGC-AAA261O19</strain>
    </source>
</reference>
<dbReference type="Pfam" id="PF09889">
    <property type="entry name" value="DUF2116"/>
    <property type="match status" value="1"/>
</dbReference>
<protein>
    <recommendedName>
        <fullName evidence="4">DUF2116 family Zn-ribbon domain-containing protein</fullName>
    </recommendedName>
</protein>
<evidence type="ECO:0000313" key="2">
    <source>
        <dbReference type="EMBL" id="KXB03447.1"/>
    </source>
</evidence>
<dbReference type="InterPro" id="IPR019216">
    <property type="entry name" value="DUF2116_treble_clef"/>
</dbReference>
<sequence>MAKETEDHRHCIACGKVTPPDTFICSEECEEKLKSHQDQMKRKRNLQIVFLVALVAAVIILSFVVGGG</sequence>
<keyword evidence="1" id="KW-0472">Membrane</keyword>